<feature type="region of interest" description="Disordered" evidence="1">
    <location>
        <begin position="65"/>
        <end position="100"/>
    </location>
</feature>
<dbReference type="PROSITE" id="PS50097">
    <property type="entry name" value="BTB"/>
    <property type="match status" value="1"/>
</dbReference>
<dbReference type="InterPro" id="IPR011705">
    <property type="entry name" value="BACK"/>
</dbReference>
<dbReference type="OrthoDB" id="6415400at2759"/>
<organism evidence="3 4">
    <name type="scientific">Stegodyphus mimosarum</name>
    <name type="common">African social velvet spider</name>
    <dbReference type="NCBI Taxonomy" id="407821"/>
    <lineage>
        <taxon>Eukaryota</taxon>
        <taxon>Metazoa</taxon>
        <taxon>Ecdysozoa</taxon>
        <taxon>Arthropoda</taxon>
        <taxon>Chelicerata</taxon>
        <taxon>Arachnida</taxon>
        <taxon>Araneae</taxon>
        <taxon>Araneomorphae</taxon>
        <taxon>Entelegynae</taxon>
        <taxon>Eresoidea</taxon>
        <taxon>Eresidae</taxon>
        <taxon>Stegodyphus</taxon>
    </lineage>
</organism>
<dbReference type="AlphaFoldDB" id="A0A087T5R4"/>
<accession>A0A087T5R4</accession>
<dbReference type="Pfam" id="PF07707">
    <property type="entry name" value="BACK"/>
    <property type="match status" value="1"/>
</dbReference>
<feature type="region of interest" description="Disordered" evidence="1">
    <location>
        <begin position="127"/>
        <end position="155"/>
    </location>
</feature>
<dbReference type="GO" id="GO:0005829">
    <property type="term" value="C:cytosol"/>
    <property type="evidence" value="ECO:0007669"/>
    <property type="project" value="TreeGrafter"/>
</dbReference>
<feature type="domain" description="BTB" evidence="2">
    <location>
        <begin position="162"/>
        <end position="251"/>
    </location>
</feature>
<feature type="compositionally biased region" description="Polar residues" evidence="1">
    <location>
        <begin position="479"/>
        <end position="500"/>
    </location>
</feature>
<reference evidence="3 4" key="1">
    <citation type="submission" date="2013-11" db="EMBL/GenBank/DDBJ databases">
        <title>Genome sequencing of Stegodyphus mimosarum.</title>
        <authorList>
            <person name="Bechsgaard J."/>
        </authorList>
    </citation>
    <scope>NUCLEOTIDE SEQUENCE [LARGE SCALE GENOMIC DNA]</scope>
</reference>
<evidence type="ECO:0000256" key="1">
    <source>
        <dbReference type="SAM" id="MobiDB-lite"/>
    </source>
</evidence>
<dbReference type="STRING" id="407821.A0A087T5R4"/>
<dbReference type="SMART" id="SM00225">
    <property type="entry name" value="BTB"/>
    <property type="match status" value="1"/>
</dbReference>
<dbReference type="Pfam" id="PF00651">
    <property type="entry name" value="BTB"/>
    <property type="match status" value="1"/>
</dbReference>
<dbReference type="PANTHER" id="PTHR45774">
    <property type="entry name" value="BTB/POZ DOMAIN-CONTAINING"/>
    <property type="match status" value="1"/>
</dbReference>
<dbReference type="Gene3D" id="3.30.710.10">
    <property type="entry name" value="Potassium Channel Kv1.1, Chain A"/>
    <property type="match status" value="1"/>
</dbReference>
<feature type="non-terminal residue" evidence="3">
    <location>
        <position position="500"/>
    </location>
</feature>
<dbReference type="EMBL" id="KK113555">
    <property type="protein sequence ID" value="KFM60453.1"/>
    <property type="molecule type" value="Genomic_DNA"/>
</dbReference>
<name>A0A087T5R4_STEMI</name>
<dbReference type="GO" id="GO:0022008">
    <property type="term" value="P:neurogenesis"/>
    <property type="evidence" value="ECO:0007669"/>
    <property type="project" value="TreeGrafter"/>
</dbReference>
<evidence type="ECO:0000313" key="4">
    <source>
        <dbReference type="Proteomes" id="UP000054359"/>
    </source>
</evidence>
<protein>
    <submittedName>
        <fullName evidence="3">BTB/POZ domain-containing protein 2</fullName>
    </submittedName>
</protein>
<gene>
    <name evidence="3" type="ORF">X975_07402</name>
</gene>
<dbReference type="OMA" id="WASQQCK"/>
<dbReference type="InterPro" id="IPR011333">
    <property type="entry name" value="SKP1/BTB/POZ_sf"/>
</dbReference>
<dbReference type="SUPFAM" id="SSF54695">
    <property type="entry name" value="POZ domain"/>
    <property type="match status" value="1"/>
</dbReference>
<evidence type="ECO:0000313" key="3">
    <source>
        <dbReference type="EMBL" id="KFM60453.1"/>
    </source>
</evidence>
<dbReference type="Proteomes" id="UP000054359">
    <property type="component" value="Unassembled WGS sequence"/>
</dbReference>
<dbReference type="Gene3D" id="1.25.40.420">
    <property type="match status" value="1"/>
</dbReference>
<keyword evidence="4" id="KW-1185">Reference proteome</keyword>
<dbReference type="InterPro" id="IPR000210">
    <property type="entry name" value="BTB/POZ_dom"/>
</dbReference>
<dbReference type="PANTHER" id="PTHR45774:SF4">
    <property type="entry name" value="AXUNDEAD, ISOFORM F"/>
    <property type="match status" value="1"/>
</dbReference>
<evidence type="ECO:0000259" key="2">
    <source>
        <dbReference type="PROSITE" id="PS50097"/>
    </source>
</evidence>
<sequence>MPAKKSPIYYVIIDFRHEKLHSHYYKGTDVDASVGRSSFLPSQRRVVLIRAKFYSKHCLPTKVKRSDSGIAWRRKNSSKSKHPQRKSSTPPSARPTLLLPPMRCTAGGLRAEENCSTAPVVTTRVQHGEHGRQPLDSFNTQPLPEPSAPSPGHLFYNSEDHSDITFIVGQEEWRFPAHSFILGKTQPTFLSLLRAASSEKQYEEIRSRFLRNENMDPNLVPPVILKLPDMQPDVFEQILRYIYTNQVSFSTVDSTLRLLHPSQVYHLPQLTSHCLSHISKNVNPSNVLMVLSHLLCPEVHHPSINFSPITSLKDNSSNEENHENDNERNELVFKCFLLVDHHADEVLQSEYFETLEHELMVEIVKRDTLEVSSEAIVFDSVMRWACRACKKQRKELTSDNKCSVLGKALFLVRYLVMTPEEFLRGPVSQGVLSKEDKELFLSRLTTHNSSPQISLPDRWSTWKIAVKRQNYHSLLPVTSPHSELPSSNTDMSVSPSNSIQ</sequence>
<feature type="region of interest" description="Disordered" evidence="1">
    <location>
        <begin position="477"/>
        <end position="500"/>
    </location>
</feature>
<feature type="compositionally biased region" description="Basic residues" evidence="1">
    <location>
        <begin position="72"/>
        <end position="85"/>
    </location>
</feature>
<proteinExistence type="predicted"/>